<dbReference type="EC" id="3.1.1.-" evidence="7"/>
<keyword evidence="2" id="KW-0858">Xylan degradation</keyword>
<dbReference type="AlphaFoldDB" id="A0A9P8CP55"/>
<dbReference type="PANTHER" id="PTHR33938:SF15">
    <property type="entry name" value="FERULOYL ESTERASE B-RELATED"/>
    <property type="match status" value="1"/>
</dbReference>
<dbReference type="Pfam" id="PF07519">
    <property type="entry name" value="Tannase"/>
    <property type="match status" value="1"/>
</dbReference>
<dbReference type="OrthoDB" id="3039123at2759"/>
<protein>
    <recommendedName>
        <fullName evidence="7">Carboxylic ester hydrolase</fullName>
        <ecNumber evidence="7">3.1.1.-</ecNumber>
    </recommendedName>
</protein>
<evidence type="ECO:0000313" key="9">
    <source>
        <dbReference type="Proteomes" id="UP000887229"/>
    </source>
</evidence>
<evidence type="ECO:0000256" key="3">
    <source>
        <dbReference type="ARBA" id="ARBA00022729"/>
    </source>
</evidence>
<dbReference type="RefSeq" id="XP_046116345.1">
    <property type="nucleotide sequence ID" value="XM_046263840.1"/>
</dbReference>
<organism evidence="8 9">
    <name type="scientific">Emericellopsis atlantica</name>
    <dbReference type="NCBI Taxonomy" id="2614577"/>
    <lineage>
        <taxon>Eukaryota</taxon>
        <taxon>Fungi</taxon>
        <taxon>Dikarya</taxon>
        <taxon>Ascomycota</taxon>
        <taxon>Pezizomycotina</taxon>
        <taxon>Sordariomycetes</taxon>
        <taxon>Hypocreomycetidae</taxon>
        <taxon>Hypocreales</taxon>
        <taxon>Bionectriaceae</taxon>
        <taxon>Emericellopsis</taxon>
    </lineage>
</organism>
<keyword evidence="9" id="KW-1185">Reference proteome</keyword>
<comment type="caution">
    <text evidence="8">The sequence shown here is derived from an EMBL/GenBank/DDBJ whole genome shotgun (WGS) entry which is preliminary data.</text>
</comment>
<keyword evidence="3" id="KW-0732">Signal</keyword>
<evidence type="ECO:0000256" key="6">
    <source>
        <dbReference type="ARBA" id="ARBA00034075"/>
    </source>
</evidence>
<evidence type="ECO:0000256" key="1">
    <source>
        <dbReference type="ARBA" id="ARBA00022487"/>
    </source>
</evidence>
<dbReference type="GeneID" id="70294743"/>
<keyword evidence="5" id="KW-1015">Disulfide bond</keyword>
<dbReference type="GO" id="GO:0045493">
    <property type="term" value="P:xylan catabolic process"/>
    <property type="evidence" value="ECO:0007669"/>
    <property type="project" value="UniProtKB-KW"/>
</dbReference>
<name>A0A9P8CP55_9HYPO</name>
<keyword evidence="4 7" id="KW-0378">Hydrolase</keyword>
<accession>A0A9P8CP55</accession>
<dbReference type="PANTHER" id="PTHR33938">
    <property type="entry name" value="FERULOYL ESTERASE B-RELATED"/>
    <property type="match status" value="1"/>
</dbReference>
<dbReference type="GO" id="GO:0030600">
    <property type="term" value="F:feruloyl esterase activity"/>
    <property type="evidence" value="ECO:0007669"/>
    <property type="project" value="UniProtKB-EC"/>
</dbReference>
<gene>
    <name evidence="8" type="ORF">F5Z01DRAFT_660655</name>
</gene>
<dbReference type="Proteomes" id="UP000887229">
    <property type="component" value="Unassembled WGS sequence"/>
</dbReference>
<keyword evidence="1" id="KW-0719">Serine esterase</keyword>
<reference evidence="8" key="1">
    <citation type="journal article" date="2021" name="IMA Fungus">
        <title>Genomic characterization of three marine fungi, including Emericellopsis atlantica sp. nov. with signatures of a generalist lifestyle and marine biomass degradation.</title>
        <authorList>
            <person name="Hagestad O.C."/>
            <person name="Hou L."/>
            <person name="Andersen J.H."/>
            <person name="Hansen E.H."/>
            <person name="Altermark B."/>
            <person name="Li C."/>
            <person name="Kuhnert E."/>
            <person name="Cox R.J."/>
            <person name="Crous P.W."/>
            <person name="Spatafora J.W."/>
            <person name="Lail K."/>
            <person name="Amirebrahimi M."/>
            <person name="Lipzen A."/>
            <person name="Pangilinan J."/>
            <person name="Andreopoulos W."/>
            <person name="Hayes R.D."/>
            <person name="Ng V."/>
            <person name="Grigoriev I.V."/>
            <person name="Jackson S.A."/>
            <person name="Sutton T.D.S."/>
            <person name="Dobson A.D.W."/>
            <person name="Rama T."/>
        </authorList>
    </citation>
    <scope>NUCLEOTIDE SEQUENCE</scope>
    <source>
        <strain evidence="8">TS7</strain>
    </source>
</reference>
<evidence type="ECO:0000256" key="7">
    <source>
        <dbReference type="RuleBase" id="RU361238"/>
    </source>
</evidence>
<sequence>MLKSPGNIDWPLVYNFADLSLDELASYGKAATVAFYGSPPLYSYFNGCSTGGRQVLMLA</sequence>
<evidence type="ECO:0000313" key="8">
    <source>
        <dbReference type="EMBL" id="KAG9252421.1"/>
    </source>
</evidence>
<comment type="similarity">
    <text evidence="7">Belongs to the tannase family.</text>
</comment>
<dbReference type="EMBL" id="MU251262">
    <property type="protein sequence ID" value="KAG9252421.1"/>
    <property type="molecule type" value="Genomic_DNA"/>
</dbReference>
<keyword evidence="2" id="KW-0119">Carbohydrate metabolism</keyword>
<proteinExistence type="inferred from homology"/>
<evidence type="ECO:0000256" key="4">
    <source>
        <dbReference type="ARBA" id="ARBA00022801"/>
    </source>
</evidence>
<evidence type="ECO:0000256" key="5">
    <source>
        <dbReference type="ARBA" id="ARBA00023157"/>
    </source>
</evidence>
<keyword evidence="2" id="KW-0624">Polysaccharide degradation</keyword>
<comment type="catalytic activity">
    <reaction evidence="6">
        <text>feruloyl-polysaccharide + H2O = ferulate + polysaccharide.</text>
        <dbReference type="EC" id="3.1.1.73"/>
    </reaction>
</comment>
<dbReference type="InterPro" id="IPR011118">
    <property type="entry name" value="Tannase/feruloyl_esterase"/>
</dbReference>
<evidence type="ECO:0000256" key="2">
    <source>
        <dbReference type="ARBA" id="ARBA00022651"/>
    </source>
</evidence>